<dbReference type="EMBL" id="AP018738">
    <property type="protein sequence ID" value="BBE51828.1"/>
    <property type="molecule type" value="Genomic_DNA"/>
</dbReference>
<reference evidence="1 2" key="1">
    <citation type="submission" date="2018-06" db="EMBL/GenBank/DDBJ databases">
        <title>OYT1 Genome Sequencing.</title>
        <authorList>
            <person name="Kato S."/>
            <person name="Itoh T."/>
            <person name="Ohkuma M."/>
        </authorList>
    </citation>
    <scope>NUCLEOTIDE SEQUENCE [LARGE SCALE GENOMIC DNA]</scope>
    <source>
        <strain evidence="1 2">OYT1</strain>
    </source>
</reference>
<organism evidence="1 2">
    <name type="scientific">Ferriphaselus amnicola</name>
    <dbReference type="NCBI Taxonomy" id="1188319"/>
    <lineage>
        <taxon>Bacteria</taxon>
        <taxon>Pseudomonadati</taxon>
        <taxon>Pseudomonadota</taxon>
        <taxon>Betaproteobacteria</taxon>
        <taxon>Nitrosomonadales</taxon>
        <taxon>Gallionellaceae</taxon>
        <taxon>Ferriphaselus</taxon>
    </lineage>
</organism>
<accession>A0A2Z6GE50</accession>
<gene>
    <name evidence="1" type="ORF">OYT1_ch2312</name>
</gene>
<dbReference type="Proteomes" id="UP000033070">
    <property type="component" value="Chromosome"/>
</dbReference>
<dbReference type="KEGG" id="fam:OYT1_ch2312"/>
<evidence type="ECO:0000313" key="1">
    <source>
        <dbReference type="EMBL" id="BBE51828.1"/>
    </source>
</evidence>
<evidence type="ECO:0000313" key="2">
    <source>
        <dbReference type="Proteomes" id="UP000033070"/>
    </source>
</evidence>
<proteinExistence type="predicted"/>
<keyword evidence="2" id="KW-1185">Reference proteome</keyword>
<name>A0A2Z6GE50_9PROT</name>
<sequence>MHWVGVSNGASSAKNSQSASFFSGVKLSAVEGYHQEMP</sequence>
<dbReference type="AlphaFoldDB" id="A0A2Z6GE50"/>
<protein>
    <submittedName>
        <fullName evidence="1">Uncharacterized protein</fullName>
    </submittedName>
</protein>